<feature type="compositionally biased region" description="Basic and acidic residues" evidence="1">
    <location>
        <begin position="121"/>
        <end position="141"/>
    </location>
</feature>
<dbReference type="EMBL" id="AP004689">
    <property type="protein sequence ID" value="BAD05434.1"/>
    <property type="molecule type" value="Genomic_DNA"/>
</dbReference>
<organism evidence="2 3">
    <name type="scientific">Oryza sativa subsp. japonica</name>
    <name type="common">Rice</name>
    <dbReference type="NCBI Taxonomy" id="39947"/>
    <lineage>
        <taxon>Eukaryota</taxon>
        <taxon>Viridiplantae</taxon>
        <taxon>Streptophyta</taxon>
        <taxon>Embryophyta</taxon>
        <taxon>Tracheophyta</taxon>
        <taxon>Spermatophyta</taxon>
        <taxon>Magnoliopsida</taxon>
        <taxon>Liliopsida</taxon>
        <taxon>Poales</taxon>
        <taxon>Poaceae</taxon>
        <taxon>BOP clade</taxon>
        <taxon>Oryzoideae</taxon>
        <taxon>Oryzeae</taxon>
        <taxon>Oryzinae</taxon>
        <taxon>Oryza</taxon>
        <taxon>Oryza sativa</taxon>
    </lineage>
</organism>
<sequence length="141" mass="15085">MVFPSNAHPERVVEGGGRERDGRNGGNKSSVPAIREGGGGGLSQGGGRGEGEKWNHLGEAELVAQGFGLRSFGEGDRPTQRRKRVCGGVRRAQHAHWEEEERGGWAVGRLGWASAQLGRQPKKEGGKEKGNGPKEREIGPK</sequence>
<reference evidence="3" key="2">
    <citation type="journal article" date="2008" name="Nucleic Acids Res.">
        <title>The rice annotation project database (RAP-DB): 2008 update.</title>
        <authorList>
            <consortium name="The rice annotation project (RAP)"/>
        </authorList>
    </citation>
    <scope>GENOME REANNOTATION</scope>
    <source>
        <strain evidence="3">cv. Nipponbare</strain>
    </source>
</reference>
<feature type="region of interest" description="Disordered" evidence="1">
    <location>
        <begin position="96"/>
        <end position="141"/>
    </location>
</feature>
<feature type="compositionally biased region" description="Gly residues" evidence="1">
    <location>
        <begin position="36"/>
        <end position="48"/>
    </location>
</feature>
<reference evidence="3" key="1">
    <citation type="journal article" date="2005" name="Nature">
        <title>The map-based sequence of the rice genome.</title>
        <authorList>
            <consortium name="International rice genome sequencing project (IRGSP)"/>
            <person name="Matsumoto T."/>
            <person name="Wu J."/>
            <person name="Kanamori H."/>
            <person name="Katayose Y."/>
            <person name="Fujisawa M."/>
            <person name="Namiki N."/>
            <person name="Mizuno H."/>
            <person name="Yamamoto K."/>
            <person name="Antonio B.A."/>
            <person name="Baba T."/>
            <person name="Sakata K."/>
            <person name="Nagamura Y."/>
            <person name="Aoki H."/>
            <person name="Arikawa K."/>
            <person name="Arita K."/>
            <person name="Bito T."/>
            <person name="Chiden Y."/>
            <person name="Fujitsuka N."/>
            <person name="Fukunaka R."/>
            <person name="Hamada M."/>
            <person name="Harada C."/>
            <person name="Hayashi A."/>
            <person name="Hijishita S."/>
            <person name="Honda M."/>
            <person name="Hosokawa S."/>
            <person name="Ichikawa Y."/>
            <person name="Idonuma A."/>
            <person name="Iijima M."/>
            <person name="Ikeda M."/>
            <person name="Ikeno M."/>
            <person name="Ito K."/>
            <person name="Ito S."/>
            <person name="Ito T."/>
            <person name="Ito Y."/>
            <person name="Ito Y."/>
            <person name="Iwabuchi A."/>
            <person name="Kamiya K."/>
            <person name="Karasawa W."/>
            <person name="Kurita K."/>
            <person name="Katagiri S."/>
            <person name="Kikuta A."/>
            <person name="Kobayashi H."/>
            <person name="Kobayashi N."/>
            <person name="Machita K."/>
            <person name="Maehara T."/>
            <person name="Masukawa M."/>
            <person name="Mizubayashi T."/>
            <person name="Mukai Y."/>
            <person name="Nagasaki H."/>
            <person name="Nagata Y."/>
            <person name="Naito S."/>
            <person name="Nakashima M."/>
            <person name="Nakama Y."/>
            <person name="Nakamichi Y."/>
            <person name="Nakamura M."/>
            <person name="Meguro A."/>
            <person name="Negishi M."/>
            <person name="Ohta I."/>
            <person name="Ohta T."/>
            <person name="Okamoto M."/>
            <person name="Ono N."/>
            <person name="Saji S."/>
            <person name="Sakaguchi M."/>
            <person name="Sakai K."/>
            <person name="Shibata M."/>
            <person name="Shimokawa T."/>
            <person name="Song J."/>
            <person name="Takazaki Y."/>
            <person name="Terasawa K."/>
            <person name="Tsugane M."/>
            <person name="Tsuji K."/>
            <person name="Ueda S."/>
            <person name="Waki K."/>
            <person name="Yamagata H."/>
            <person name="Yamamoto M."/>
            <person name="Yamamoto S."/>
            <person name="Yamane H."/>
            <person name="Yoshiki S."/>
            <person name="Yoshihara R."/>
            <person name="Yukawa K."/>
            <person name="Zhong H."/>
            <person name="Yano M."/>
            <person name="Yuan Q."/>
            <person name="Ouyang S."/>
            <person name="Liu J."/>
            <person name="Jones K.M."/>
            <person name="Gansberger K."/>
            <person name="Moffat K."/>
            <person name="Hill J."/>
            <person name="Bera J."/>
            <person name="Fadrosh D."/>
            <person name="Jin S."/>
            <person name="Johri S."/>
            <person name="Kim M."/>
            <person name="Overton L."/>
            <person name="Reardon M."/>
            <person name="Tsitrin T."/>
            <person name="Vuong H."/>
            <person name="Weaver B."/>
            <person name="Ciecko A."/>
            <person name="Tallon L."/>
            <person name="Jackson J."/>
            <person name="Pai G."/>
            <person name="Aken S.V."/>
            <person name="Utterback T."/>
            <person name="Reidmuller S."/>
            <person name="Feldblyum T."/>
            <person name="Hsiao J."/>
            <person name="Zismann V."/>
            <person name="Iobst S."/>
            <person name="de Vazeille A.R."/>
            <person name="Buell C.R."/>
            <person name="Ying K."/>
            <person name="Li Y."/>
            <person name="Lu T."/>
            <person name="Huang Y."/>
            <person name="Zhao Q."/>
            <person name="Feng Q."/>
            <person name="Zhang L."/>
            <person name="Zhu J."/>
            <person name="Weng Q."/>
            <person name="Mu J."/>
            <person name="Lu Y."/>
            <person name="Fan D."/>
            <person name="Liu Y."/>
            <person name="Guan J."/>
            <person name="Zhang Y."/>
            <person name="Yu S."/>
            <person name="Liu X."/>
            <person name="Zhang Y."/>
            <person name="Hong G."/>
            <person name="Han B."/>
            <person name="Choisne N."/>
            <person name="Demange N."/>
            <person name="Orjeda G."/>
            <person name="Samain S."/>
            <person name="Cattolico L."/>
            <person name="Pelletier E."/>
            <person name="Couloux A."/>
            <person name="Segurens B."/>
            <person name="Wincker P."/>
            <person name="D'Hont A."/>
            <person name="Scarpelli C."/>
            <person name="Weissenbach J."/>
            <person name="Salanoubat M."/>
            <person name="Quetier F."/>
            <person name="Yu Y."/>
            <person name="Kim H.R."/>
            <person name="Rambo T."/>
            <person name="Currie J."/>
            <person name="Collura K."/>
            <person name="Luo M."/>
            <person name="Yang T."/>
            <person name="Ammiraju J.S.S."/>
            <person name="Engler F."/>
            <person name="Soderlund C."/>
            <person name="Wing R.A."/>
            <person name="Palmer L.E."/>
            <person name="de la Bastide M."/>
            <person name="Spiegel L."/>
            <person name="Nascimento L."/>
            <person name="Zutavern T."/>
            <person name="O'Shaughnessy A."/>
            <person name="Dike S."/>
            <person name="Dedhia N."/>
            <person name="Preston R."/>
            <person name="Balija V."/>
            <person name="McCombie W.R."/>
            <person name="Chow T."/>
            <person name="Chen H."/>
            <person name="Chung M."/>
            <person name="Chen C."/>
            <person name="Shaw J."/>
            <person name="Wu H."/>
            <person name="Hsiao K."/>
            <person name="Chao Y."/>
            <person name="Chu M."/>
            <person name="Cheng C."/>
            <person name="Hour A."/>
            <person name="Lee P."/>
            <person name="Lin S."/>
            <person name="Lin Y."/>
            <person name="Liou J."/>
            <person name="Liu S."/>
            <person name="Hsing Y."/>
            <person name="Raghuvanshi S."/>
            <person name="Mohanty A."/>
            <person name="Bharti A.K."/>
            <person name="Gaur A."/>
            <person name="Gupta V."/>
            <person name="Kumar D."/>
            <person name="Ravi V."/>
            <person name="Vij S."/>
            <person name="Kapur A."/>
            <person name="Khurana P."/>
            <person name="Khurana P."/>
            <person name="Khurana J.P."/>
            <person name="Tyagi A.K."/>
            <person name="Gaikwad K."/>
            <person name="Singh A."/>
            <person name="Dalal V."/>
            <person name="Srivastava S."/>
            <person name="Dixit A."/>
            <person name="Pal A.K."/>
            <person name="Ghazi I.A."/>
            <person name="Yadav M."/>
            <person name="Pandit A."/>
            <person name="Bhargava A."/>
            <person name="Sureshbabu K."/>
            <person name="Batra K."/>
            <person name="Sharma T.R."/>
            <person name="Mohapatra T."/>
            <person name="Singh N.K."/>
            <person name="Messing J."/>
            <person name="Nelson A.B."/>
            <person name="Fuks G."/>
            <person name="Kavchok S."/>
            <person name="Keizer G."/>
            <person name="Linton E."/>
            <person name="Llaca V."/>
            <person name="Song R."/>
            <person name="Tanyolac B."/>
            <person name="Young S."/>
            <person name="Ho-Il K."/>
            <person name="Hahn J.H."/>
            <person name="Sangsakoo G."/>
            <person name="Vanavichit A."/>
            <person name="de Mattos Luiz.A.T."/>
            <person name="Zimmer P.D."/>
            <person name="Malone G."/>
            <person name="Dellagostin O."/>
            <person name="de Oliveira A.C."/>
            <person name="Bevan M."/>
            <person name="Bancroft I."/>
            <person name="Minx P."/>
            <person name="Cordum H."/>
            <person name="Wilson R."/>
            <person name="Cheng Z."/>
            <person name="Jin W."/>
            <person name="Jiang J."/>
            <person name="Leong S.A."/>
            <person name="Iwama H."/>
            <person name="Gojobori T."/>
            <person name="Itoh T."/>
            <person name="Niimura Y."/>
            <person name="Fujii Y."/>
            <person name="Habara T."/>
            <person name="Sakai H."/>
            <person name="Sato Y."/>
            <person name="Wilson G."/>
            <person name="Kumar K."/>
            <person name="McCouch S."/>
            <person name="Juretic N."/>
            <person name="Hoen D."/>
            <person name="Wright S."/>
            <person name="Bruskiewich R."/>
            <person name="Bureau T."/>
            <person name="Miyao A."/>
            <person name="Hirochika H."/>
            <person name="Nishikawa T."/>
            <person name="Kadowaki K."/>
            <person name="Sugiura M."/>
            <person name="Burr B."/>
            <person name="Sasaki T."/>
        </authorList>
    </citation>
    <scope>NUCLEOTIDE SEQUENCE [LARGE SCALE GENOMIC DNA]</scope>
    <source>
        <strain evidence="3">cv. Nipponbare</strain>
    </source>
</reference>
<gene>
    <name evidence="2" type="primary">P0434E03.21</name>
</gene>
<name>Q6ZA09_ORYSJ</name>
<accession>Q6ZA09</accession>
<evidence type="ECO:0000313" key="3">
    <source>
        <dbReference type="Proteomes" id="UP000000763"/>
    </source>
</evidence>
<dbReference type="AlphaFoldDB" id="Q6ZA09"/>
<protein>
    <submittedName>
        <fullName evidence="2">Uncharacterized protein</fullName>
    </submittedName>
</protein>
<dbReference type="Proteomes" id="UP000000763">
    <property type="component" value="Chromosome 8"/>
</dbReference>
<feature type="region of interest" description="Disordered" evidence="1">
    <location>
        <begin position="1"/>
        <end position="55"/>
    </location>
</feature>
<feature type="compositionally biased region" description="Basic and acidic residues" evidence="1">
    <location>
        <begin position="8"/>
        <end position="23"/>
    </location>
</feature>
<evidence type="ECO:0000256" key="1">
    <source>
        <dbReference type="SAM" id="MobiDB-lite"/>
    </source>
</evidence>
<evidence type="ECO:0000313" key="2">
    <source>
        <dbReference type="EMBL" id="BAD05434.1"/>
    </source>
</evidence>
<proteinExistence type="predicted"/>